<dbReference type="SUPFAM" id="SSF46934">
    <property type="entry name" value="UBA-like"/>
    <property type="match status" value="1"/>
</dbReference>
<evidence type="ECO:0000313" key="4">
    <source>
        <dbReference type="Proteomes" id="UP000557230"/>
    </source>
</evidence>
<dbReference type="SUPFAM" id="SSF63748">
    <property type="entry name" value="Tudor/PWWP/MBT"/>
    <property type="match status" value="1"/>
</dbReference>
<protein>
    <submittedName>
        <fullName evidence="3">HERC2 ligase</fullName>
    </submittedName>
</protein>
<proteinExistence type="predicted"/>
<evidence type="ECO:0000313" key="3">
    <source>
        <dbReference type="EMBL" id="NXN19417.1"/>
    </source>
</evidence>
<name>A0A7L1GZS9_9PICI</name>
<dbReference type="Gene3D" id="1.10.8.10">
    <property type="entry name" value="DNA helicase RuvA subunit, C-terminal domain"/>
    <property type="match status" value="1"/>
</dbReference>
<dbReference type="GO" id="GO:0016874">
    <property type="term" value="F:ligase activity"/>
    <property type="evidence" value="ECO:0007669"/>
    <property type="project" value="UniProtKB-KW"/>
</dbReference>
<keyword evidence="3" id="KW-0436">Ligase</keyword>
<sequence>EDGAVASPDIGDMSPEGPQPPMILLQQLLTAATQPSPVKAIFDKQELEAAALAVCQYLAVESTHPSTPLFEDCSSSESTTPITVQHIRPTKVKKRKQSPIPPLPIVVQLMEMGFPRKNIEFALKSLSGTSGSASGLPGVEALVGWLLDHPDVQITDLSDADTISDEYSDEEIAEEVEEAEAACPMSSGAVVTESHTYKKRADFLSNDDYAVYVRENIQVGMMVRCCRTYEEVCEGDV</sequence>
<dbReference type="OrthoDB" id="239701at2759"/>
<dbReference type="InterPro" id="IPR014722">
    <property type="entry name" value="Rib_uL2_dom2"/>
</dbReference>
<feature type="region of interest" description="Disordered" evidence="1">
    <location>
        <begin position="1"/>
        <end position="20"/>
    </location>
</feature>
<evidence type="ECO:0000256" key="1">
    <source>
        <dbReference type="SAM" id="MobiDB-lite"/>
    </source>
</evidence>
<dbReference type="InterPro" id="IPR009060">
    <property type="entry name" value="UBA-like_sf"/>
</dbReference>
<keyword evidence="4" id="KW-1185">Reference proteome</keyword>
<dbReference type="CDD" id="cd14402">
    <property type="entry name" value="UBA_HERC2"/>
    <property type="match status" value="1"/>
</dbReference>
<feature type="domain" description="CPH" evidence="2">
    <location>
        <begin position="200"/>
        <end position="237"/>
    </location>
</feature>
<dbReference type="EMBL" id="VXBD01015218">
    <property type="protein sequence ID" value="NXN19417.1"/>
    <property type="molecule type" value="Genomic_DNA"/>
</dbReference>
<gene>
    <name evidence="3" type="primary">Herc2_2</name>
    <name evidence="3" type="ORF">INDMAC_R10740</name>
</gene>
<dbReference type="InterPro" id="IPR021097">
    <property type="entry name" value="CPH_domain"/>
</dbReference>
<feature type="non-terminal residue" evidence="3">
    <location>
        <position position="237"/>
    </location>
</feature>
<dbReference type="Pfam" id="PF11515">
    <property type="entry name" value="Cul7"/>
    <property type="match status" value="1"/>
</dbReference>
<organism evidence="3 4">
    <name type="scientific">Indicator maculatus</name>
    <name type="common">spotted honeyguide</name>
    <dbReference type="NCBI Taxonomy" id="545262"/>
    <lineage>
        <taxon>Eukaryota</taxon>
        <taxon>Metazoa</taxon>
        <taxon>Chordata</taxon>
        <taxon>Craniata</taxon>
        <taxon>Vertebrata</taxon>
        <taxon>Euteleostomi</taxon>
        <taxon>Archelosauria</taxon>
        <taxon>Archosauria</taxon>
        <taxon>Dinosauria</taxon>
        <taxon>Saurischia</taxon>
        <taxon>Theropoda</taxon>
        <taxon>Coelurosauria</taxon>
        <taxon>Aves</taxon>
        <taxon>Neognathae</taxon>
        <taxon>Neoaves</taxon>
        <taxon>Telluraves</taxon>
        <taxon>Coraciimorphae</taxon>
        <taxon>Piciformes</taxon>
        <taxon>Indicatoridae</taxon>
        <taxon>Indicator</taxon>
    </lineage>
</organism>
<dbReference type="Proteomes" id="UP000557230">
    <property type="component" value="Unassembled WGS sequence"/>
</dbReference>
<accession>A0A7L1GZS9</accession>
<reference evidence="3 4" key="1">
    <citation type="submission" date="2019-09" db="EMBL/GenBank/DDBJ databases">
        <title>Bird 10,000 Genomes (B10K) Project - Family phase.</title>
        <authorList>
            <person name="Zhang G."/>
        </authorList>
    </citation>
    <scope>NUCLEOTIDE SEQUENCE [LARGE SCALE GENOMIC DNA]</scope>
    <source>
        <strain evidence="3">B10K-DU-001-78</strain>
        <tissue evidence="3">Muscle</tissue>
    </source>
</reference>
<evidence type="ECO:0000259" key="2">
    <source>
        <dbReference type="Pfam" id="PF11515"/>
    </source>
</evidence>
<dbReference type="Gene3D" id="2.30.30.30">
    <property type="match status" value="1"/>
</dbReference>
<comment type="caution">
    <text evidence="3">The sequence shown here is derived from an EMBL/GenBank/DDBJ whole genome shotgun (WGS) entry which is preliminary data.</text>
</comment>
<feature type="non-terminal residue" evidence="3">
    <location>
        <position position="1"/>
    </location>
</feature>
<dbReference type="AlphaFoldDB" id="A0A7L1GZS9"/>